<organism evidence="2 3">
    <name type="scientific">Sphingobacterium hungaricum</name>
    <dbReference type="NCBI Taxonomy" id="2082723"/>
    <lineage>
        <taxon>Bacteria</taxon>
        <taxon>Pseudomonadati</taxon>
        <taxon>Bacteroidota</taxon>
        <taxon>Sphingobacteriia</taxon>
        <taxon>Sphingobacteriales</taxon>
        <taxon>Sphingobacteriaceae</taxon>
        <taxon>Sphingobacterium</taxon>
    </lineage>
</organism>
<dbReference type="EMBL" id="PRDK01000005">
    <property type="protein sequence ID" value="MBE8713984.1"/>
    <property type="molecule type" value="Genomic_DNA"/>
</dbReference>
<feature type="compositionally biased region" description="Basic and acidic residues" evidence="1">
    <location>
        <begin position="247"/>
        <end position="257"/>
    </location>
</feature>
<feature type="region of interest" description="Disordered" evidence="1">
    <location>
        <begin position="103"/>
        <end position="279"/>
    </location>
</feature>
<gene>
    <name evidence="2" type="ORF">C4F49_09855</name>
</gene>
<evidence type="ECO:0000313" key="3">
    <source>
        <dbReference type="Proteomes" id="UP000616201"/>
    </source>
</evidence>
<dbReference type="Proteomes" id="UP000616201">
    <property type="component" value="Unassembled WGS sequence"/>
</dbReference>
<feature type="compositionally biased region" description="Basic and acidic residues" evidence="1">
    <location>
        <begin position="182"/>
        <end position="200"/>
    </location>
</feature>
<sequence length="279" mass="31016">MVTFEEFFVKKKIDLPALKQADQGLYTEFKNHYVQMGEKSFDHTKKYWFNRLRKTYRLPEEAILPKEKLTDKIAVESAPESAGDSVSKVSGFKPKFKAPVKDELPAIEKDKTKTIAEQENPVDSPVAKPAGFKPRFKPGVTKPAEENKAEEVNPSETNSEASEATAKPTGFKPRFKAGVIKPAEENKAEEVNPSEAKIKASETTAKPTGFKPRFKAGATKPAEENKAEEATPNETCNEPSENEDSDPEIKSSNEIKKPIGFKPRFKAGITNKNQDSPEK</sequence>
<feature type="compositionally biased region" description="Polar residues" evidence="1">
    <location>
        <begin position="270"/>
        <end position="279"/>
    </location>
</feature>
<comment type="caution">
    <text evidence="2">The sequence shown here is derived from an EMBL/GenBank/DDBJ whole genome shotgun (WGS) entry which is preliminary data.</text>
</comment>
<feature type="compositionally biased region" description="Basic and acidic residues" evidence="1">
    <location>
        <begin position="103"/>
        <end position="116"/>
    </location>
</feature>
<name>A0A928YQI0_9SPHI</name>
<evidence type="ECO:0000313" key="2">
    <source>
        <dbReference type="EMBL" id="MBE8713984.1"/>
    </source>
</evidence>
<keyword evidence="3" id="KW-1185">Reference proteome</keyword>
<reference evidence="2" key="1">
    <citation type="submission" date="2018-02" db="EMBL/GenBank/DDBJ databases">
        <authorList>
            <person name="Vasarhelyi B.M."/>
            <person name="Deshmukh S."/>
            <person name="Balint B."/>
            <person name="Kukolya J."/>
        </authorList>
    </citation>
    <scope>NUCLEOTIDE SEQUENCE</scope>
    <source>
        <strain evidence="2">KB22</strain>
    </source>
</reference>
<proteinExistence type="predicted"/>
<dbReference type="AlphaFoldDB" id="A0A928YQI0"/>
<protein>
    <submittedName>
        <fullName evidence="2">Uncharacterized protein</fullName>
    </submittedName>
</protein>
<evidence type="ECO:0000256" key="1">
    <source>
        <dbReference type="SAM" id="MobiDB-lite"/>
    </source>
</evidence>
<accession>A0A928YQI0</accession>